<keyword evidence="6 7" id="KW-0472">Membrane</keyword>
<keyword evidence="4 7" id="KW-0812">Transmembrane</keyword>
<dbReference type="InterPro" id="IPR011014">
    <property type="entry name" value="MscS_channel_TM-2"/>
</dbReference>
<evidence type="ECO:0000313" key="11">
    <source>
        <dbReference type="Proteomes" id="UP000242418"/>
    </source>
</evidence>
<feature type="transmembrane region" description="Helical" evidence="7">
    <location>
        <begin position="564"/>
        <end position="585"/>
    </location>
</feature>
<dbReference type="SUPFAM" id="SSF82861">
    <property type="entry name" value="Mechanosensitive channel protein MscS (YggB), transmembrane region"/>
    <property type="match status" value="1"/>
</dbReference>
<dbReference type="InterPro" id="IPR049278">
    <property type="entry name" value="MS_channel_C"/>
</dbReference>
<evidence type="ECO:0000256" key="1">
    <source>
        <dbReference type="ARBA" id="ARBA00004651"/>
    </source>
</evidence>
<keyword evidence="5 7" id="KW-1133">Transmembrane helix</keyword>
<dbReference type="InterPro" id="IPR010920">
    <property type="entry name" value="LSM_dom_sf"/>
</dbReference>
<evidence type="ECO:0000256" key="4">
    <source>
        <dbReference type="ARBA" id="ARBA00022692"/>
    </source>
</evidence>
<dbReference type="RefSeq" id="WP_208597415.1">
    <property type="nucleotide sequence ID" value="NZ_FMTL01000001.1"/>
</dbReference>
<feature type="transmembrane region" description="Helical" evidence="7">
    <location>
        <begin position="631"/>
        <end position="653"/>
    </location>
</feature>
<evidence type="ECO:0000256" key="7">
    <source>
        <dbReference type="SAM" id="Phobius"/>
    </source>
</evidence>
<evidence type="ECO:0000256" key="2">
    <source>
        <dbReference type="ARBA" id="ARBA00008017"/>
    </source>
</evidence>
<dbReference type="InterPro" id="IPR023408">
    <property type="entry name" value="MscS_beta-dom_sf"/>
</dbReference>
<dbReference type="InterPro" id="IPR011066">
    <property type="entry name" value="MscS_channel_C_sf"/>
</dbReference>
<accession>A0AB37Z3W4</accession>
<dbReference type="PANTHER" id="PTHR30347:SF1">
    <property type="entry name" value="MECHANOSENSITIVE CHANNEL MSCK"/>
    <property type="match status" value="1"/>
</dbReference>
<dbReference type="EMBL" id="FMTL01000001">
    <property type="protein sequence ID" value="SCW37757.1"/>
    <property type="molecule type" value="Genomic_DNA"/>
</dbReference>
<sequence>MTALFVLARMARRFAVSGGRSLGHLLGLALSVLLVVSSALAQDESAPAAPTATTAAAIALNDILLRADDDQRLADRAKRRAASADPAAALGALLDDIARPVDEKLRAFSVDELRQLPFVRLESLARHWSFDAHRIQAWRTQMRAVTKPYADDTAELSLRRVRWQATRVATPADSMPVPLARQIDLMISELQAAEQALAAPLEQLIELGQRANAINSSIQLGREEVDRVISGVDARLFSRDSLPLWQALHVPDDQQADADSVVPGLDIEARFADAYSAVNAIKVHTMQALLVLLLLVLLWLARQQRLAPHVSRDDDSQRVAARPLSAWLLLAVMVVQVFESDAPMMALEVLTLLAVVPALRMLPQRAHDLLGSWPLMAAGLYLADRLGALLWGGEDFYRVFQLGLTVVALLLTLWLLRQMLRRAERSVGWARTMVRGAVWLGGGLLLASLLANLAGALLLTQTLTSGVIDSGYIGLLLYASMTLVNALLRMLTELPAVQRVWLFRRHGQALLSWLRRALLLAAAVSWLLYSMDRFRVLLPVQAFVSQVLGYDVEVGELSISLGDVLVFALSVLITIAAARATKLILREQLQGHSRLPRGVGNSIASLTYYALLLLGFLLALSAAGFKVSQLTLLFGALGVGIGFGLQGLVSNFVSGLVLMFERPIQPGDVIEINGASGSVREIGLRATKIRTFDGADIVVPNGTLVANNLTNWTLQDRNRRIEVPIGVAYGSDPAQVIELLASVARAVPGVAAEPAPVVLLQEYGDSSLNFSVRAWAQDYDRWTTTRSELMVSMLQALAASNISIPYNQYDLNLRGVPDELTEAMRQVGQGGGKLDAS</sequence>
<feature type="domain" description="Mechanosensitive ion channel MscS" evidence="8">
    <location>
        <begin position="648"/>
        <end position="713"/>
    </location>
</feature>
<dbReference type="Gene3D" id="2.30.30.60">
    <property type="match status" value="1"/>
</dbReference>
<comment type="similarity">
    <text evidence="2">Belongs to the MscS (TC 1.A.23) family.</text>
</comment>
<dbReference type="Gene3D" id="1.10.287.1260">
    <property type="match status" value="1"/>
</dbReference>
<name>A0AB37Z3W4_9PSED</name>
<feature type="transmembrane region" description="Helical" evidence="7">
    <location>
        <begin position="437"/>
        <end position="459"/>
    </location>
</feature>
<protein>
    <submittedName>
        <fullName evidence="10">Mechanosensitive ion channel</fullName>
    </submittedName>
</protein>
<evidence type="ECO:0000256" key="6">
    <source>
        <dbReference type="ARBA" id="ARBA00023136"/>
    </source>
</evidence>
<gene>
    <name evidence="10" type="ORF">SAMN05216370_0802</name>
</gene>
<feature type="transmembrane region" description="Helical" evidence="7">
    <location>
        <begin position="283"/>
        <end position="300"/>
    </location>
</feature>
<feature type="transmembrane region" description="Helical" evidence="7">
    <location>
        <begin position="509"/>
        <end position="529"/>
    </location>
</feature>
<dbReference type="SUPFAM" id="SSF82689">
    <property type="entry name" value="Mechanosensitive channel protein MscS (YggB), C-terminal domain"/>
    <property type="match status" value="1"/>
</dbReference>
<reference evidence="10 11" key="1">
    <citation type="submission" date="2016-10" db="EMBL/GenBank/DDBJ databases">
        <authorList>
            <person name="Varghese N."/>
            <person name="Submissions S."/>
        </authorList>
    </citation>
    <scope>NUCLEOTIDE SEQUENCE [LARGE SCALE GENOMIC DNA]</scope>
    <source>
        <strain evidence="10 11">DSM 17833</strain>
    </source>
</reference>
<evidence type="ECO:0000256" key="3">
    <source>
        <dbReference type="ARBA" id="ARBA00022475"/>
    </source>
</evidence>
<comment type="caution">
    <text evidence="10">The sequence shown here is derived from an EMBL/GenBank/DDBJ whole genome shotgun (WGS) entry which is preliminary data.</text>
</comment>
<evidence type="ECO:0000256" key="5">
    <source>
        <dbReference type="ARBA" id="ARBA00022989"/>
    </source>
</evidence>
<keyword evidence="3" id="KW-1003">Cell membrane</keyword>
<feature type="transmembrane region" description="Helical" evidence="7">
    <location>
        <begin position="471"/>
        <end position="488"/>
    </location>
</feature>
<feature type="transmembrane region" description="Helical" evidence="7">
    <location>
        <begin position="396"/>
        <end position="416"/>
    </location>
</feature>
<evidence type="ECO:0000313" key="10">
    <source>
        <dbReference type="EMBL" id="SCW37757.1"/>
    </source>
</evidence>
<organism evidence="10 11">
    <name type="scientific">Pseudomonas peli</name>
    <dbReference type="NCBI Taxonomy" id="592361"/>
    <lineage>
        <taxon>Bacteria</taxon>
        <taxon>Pseudomonadati</taxon>
        <taxon>Pseudomonadota</taxon>
        <taxon>Gammaproteobacteria</taxon>
        <taxon>Pseudomonadales</taxon>
        <taxon>Pseudomonadaceae</taxon>
        <taxon>Pseudomonas</taxon>
    </lineage>
</organism>
<proteinExistence type="inferred from homology"/>
<feature type="transmembrane region" description="Helical" evidence="7">
    <location>
        <begin position="320"/>
        <end position="338"/>
    </location>
</feature>
<comment type="subcellular location">
    <subcellularLocation>
        <location evidence="1">Cell membrane</location>
        <topology evidence="1">Multi-pass membrane protein</topology>
    </subcellularLocation>
</comment>
<dbReference type="AlphaFoldDB" id="A0AB37Z3W4"/>
<dbReference type="Proteomes" id="UP000242418">
    <property type="component" value="Unassembled WGS sequence"/>
</dbReference>
<dbReference type="Pfam" id="PF21082">
    <property type="entry name" value="MS_channel_3rd"/>
    <property type="match status" value="1"/>
</dbReference>
<dbReference type="PANTHER" id="PTHR30347">
    <property type="entry name" value="POTASSIUM CHANNEL RELATED"/>
    <property type="match status" value="1"/>
</dbReference>
<dbReference type="InterPro" id="IPR006686">
    <property type="entry name" value="MscS_channel_CS"/>
</dbReference>
<feature type="transmembrane region" description="Helical" evidence="7">
    <location>
        <begin position="606"/>
        <end position="625"/>
    </location>
</feature>
<dbReference type="GO" id="GO:0008381">
    <property type="term" value="F:mechanosensitive monoatomic ion channel activity"/>
    <property type="evidence" value="ECO:0007669"/>
    <property type="project" value="UniProtKB-ARBA"/>
</dbReference>
<feature type="domain" description="Mechanosensitive ion channel MscS C-terminal" evidence="9">
    <location>
        <begin position="721"/>
        <end position="804"/>
    </location>
</feature>
<dbReference type="Gene3D" id="3.30.70.100">
    <property type="match status" value="1"/>
</dbReference>
<dbReference type="Pfam" id="PF00924">
    <property type="entry name" value="MS_channel_2nd"/>
    <property type="match status" value="1"/>
</dbReference>
<dbReference type="SUPFAM" id="SSF50182">
    <property type="entry name" value="Sm-like ribonucleoproteins"/>
    <property type="match status" value="1"/>
</dbReference>
<dbReference type="PROSITE" id="PS01246">
    <property type="entry name" value="UPF0003"/>
    <property type="match status" value="1"/>
</dbReference>
<dbReference type="GO" id="GO:0005886">
    <property type="term" value="C:plasma membrane"/>
    <property type="evidence" value="ECO:0007669"/>
    <property type="project" value="UniProtKB-SubCell"/>
</dbReference>
<dbReference type="InterPro" id="IPR052702">
    <property type="entry name" value="MscS-like_channel"/>
</dbReference>
<keyword evidence="11" id="KW-1185">Reference proteome</keyword>
<dbReference type="InterPro" id="IPR006685">
    <property type="entry name" value="MscS_channel_2nd"/>
</dbReference>
<evidence type="ECO:0000259" key="8">
    <source>
        <dbReference type="Pfam" id="PF00924"/>
    </source>
</evidence>
<evidence type="ECO:0000259" key="9">
    <source>
        <dbReference type="Pfam" id="PF21082"/>
    </source>
</evidence>